<evidence type="ECO:0000313" key="3">
    <source>
        <dbReference type="EMBL" id="MDQ7910773.1"/>
    </source>
</evidence>
<dbReference type="InterPro" id="IPR010982">
    <property type="entry name" value="Lambda_DNA-bd_dom_sf"/>
</dbReference>
<dbReference type="RefSeq" id="WP_308718015.1">
    <property type="nucleotide sequence ID" value="NZ_JAVHUY010000062.1"/>
</dbReference>
<accession>A0ABU0ZUP9</accession>
<reference evidence="3 4" key="1">
    <citation type="submission" date="2023-08" db="EMBL/GenBank/DDBJ databases">
        <title>Phytohabitans sansha sp. nov., isolated from marine sediment.</title>
        <authorList>
            <person name="Zhao Y."/>
            <person name="Yi K."/>
        </authorList>
    </citation>
    <scope>NUCLEOTIDE SEQUENCE [LARGE SCALE GENOMIC DNA]</scope>
    <source>
        <strain evidence="3 4">ZYX-F-186</strain>
    </source>
</reference>
<evidence type="ECO:0000313" key="4">
    <source>
        <dbReference type="Proteomes" id="UP001230908"/>
    </source>
</evidence>
<evidence type="ECO:0000259" key="2">
    <source>
        <dbReference type="PROSITE" id="PS50943"/>
    </source>
</evidence>
<keyword evidence="4" id="KW-1185">Reference proteome</keyword>
<dbReference type="CDD" id="cd00093">
    <property type="entry name" value="HTH_XRE"/>
    <property type="match status" value="1"/>
</dbReference>
<dbReference type="PROSITE" id="PS50943">
    <property type="entry name" value="HTH_CROC1"/>
    <property type="match status" value="1"/>
</dbReference>
<gene>
    <name evidence="3" type="ORF">RB614_40410</name>
</gene>
<feature type="compositionally biased region" description="Gly residues" evidence="1">
    <location>
        <begin position="212"/>
        <end position="222"/>
    </location>
</feature>
<protein>
    <submittedName>
        <fullName evidence="3">Helix-turn-helix transcriptional regulator</fullName>
    </submittedName>
</protein>
<proteinExistence type="predicted"/>
<dbReference type="SUPFAM" id="SSF47413">
    <property type="entry name" value="lambda repressor-like DNA-binding domains"/>
    <property type="match status" value="1"/>
</dbReference>
<name>A0ABU0ZUP9_9ACTN</name>
<dbReference type="EMBL" id="JAVHUY010000062">
    <property type="protein sequence ID" value="MDQ7910773.1"/>
    <property type="molecule type" value="Genomic_DNA"/>
</dbReference>
<evidence type="ECO:0000256" key="1">
    <source>
        <dbReference type="SAM" id="MobiDB-lite"/>
    </source>
</evidence>
<feature type="region of interest" description="Disordered" evidence="1">
    <location>
        <begin position="198"/>
        <end position="222"/>
    </location>
</feature>
<organism evidence="3 4">
    <name type="scientific">Phytohabitans maris</name>
    <dbReference type="NCBI Taxonomy" id="3071409"/>
    <lineage>
        <taxon>Bacteria</taxon>
        <taxon>Bacillati</taxon>
        <taxon>Actinomycetota</taxon>
        <taxon>Actinomycetes</taxon>
        <taxon>Micromonosporales</taxon>
        <taxon>Micromonosporaceae</taxon>
    </lineage>
</organism>
<feature type="domain" description="HTH cro/C1-type" evidence="2">
    <location>
        <begin position="16"/>
        <end position="76"/>
    </location>
</feature>
<dbReference type="Gene3D" id="1.10.260.40">
    <property type="entry name" value="lambda repressor-like DNA-binding domains"/>
    <property type="match status" value="1"/>
</dbReference>
<sequence length="222" mass="25276">MTDEVLTPTRHFAQSVKRYRTTRGWTQPQLAERCQRLGLDWDRSIIANVEAARRASVTVQELLTLAEVFEVPPVLLIFPVGLSQETEFLPGLVVSTWTGARWVFYGDDPAGAAPITLYAQHTEQAEHYTVALHDMLAEDDALEDSELRRRTEDAMQKLRTTRAEIRRHGLIPPELPNDLQHVDDRRYERLTRERIAELRTAARRRRQKPAGGSSGIDGGTRP</sequence>
<dbReference type="Pfam" id="PF13560">
    <property type="entry name" value="HTH_31"/>
    <property type="match status" value="1"/>
</dbReference>
<comment type="caution">
    <text evidence="3">The sequence shown here is derived from an EMBL/GenBank/DDBJ whole genome shotgun (WGS) entry which is preliminary data.</text>
</comment>
<dbReference type="Proteomes" id="UP001230908">
    <property type="component" value="Unassembled WGS sequence"/>
</dbReference>
<dbReference type="InterPro" id="IPR001387">
    <property type="entry name" value="Cro/C1-type_HTH"/>
</dbReference>